<accession>A0A9K3M6S3</accession>
<dbReference type="PROSITE" id="PS51186">
    <property type="entry name" value="GNAT"/>
    <property type="match status" value="1"/>
</dbReference>
<dbReference type="AlphaFoldDB" id="A0A9K3M6S3"/>
<dbReference type="Pfam" id="PF00583">
    <property type="entry name" value="Acetyltransf_1"/>
    <property type="match status" value="1"/>
</dbReference>
<keyword evidence="1" id="KW-0808">Transferase</keyword>
<keyword evidence="2" id="KW-0012">Acyltransferase</keyword>
<evidence type="ECO:0000313" key="6">
    <source>
        <dbReference type="Proteomes" id="UP000693970"/>
    </source>
</evidence>
<dbReference type="PANTHER" id="PTHR43420">
    <property type="entry name" value="ACETYLTRANSFERASE"/>
    <property type="match status" value="1"/>
</dbReference>
<reference evidence="5" key="1">
    <citation type="journal article" date="2021" name="Sci. Rep.">
        <title>Diploid genomic architecture of Nitzschia inconspicua, an elite biomass production diatom.</title>
        <authorList>
            <person name="Oliver A."/>
            <person name="Podell S."/>
            <person name="Pinowska A."/>
            <person name="Traller J.C."/>
            <person name="Smith S.R."/>
            <person name="McClure R."/>
            <person name="Beliaev A."/>
            <person name="Bohutskyi P."/>
            <person name="Hill E.A."/>
            <person name="Rabines A."/>
            <person name="Zheng H."/>
            <person name="Allen L.Z."/>
            <person name="Kuo A."/>
            <person name="Grigoriev I.V."/>
            <person name="Allen A.E."/>
            <person name="Hazlebeck D."/>
            <person name="Allen E.E."/>
        </authorList>
    </citation>
    <scope>NUCLEOTIDE SEQUENCE</scope>
    <source>
        <strain evidence="5">Hildebrandi</strain>
    </source>
</reference>
<feature type="region of interest" description="Disordered" evidence="3">
    <location>
        <begin position="75"/>
        <end position="102"/>
    </location>
</feature>
<keyword evidence="6" id="KW-1185">Reference proteome</keyword>
<dbReference type="GO" id="GO:0016747">
    <property type="term" value="F:acyltransferase activity, transferring groups other than amino-acyl groups"/>
    <property type="evidence" value="ECO:0007669"/>
    <property type="project" value="InterPro"/>
</dbReference>
<evidence type="ECO:0000259" key="4">
    <source>
        <dbReference type="PROSITE" id="PS51186"/>
    </source>
</evidence>
<dbReference type="Proteomes" id="UP000693970">
    <property type="component" value="Unassembled WGS sequence"/>
</dbReference>
<sequence>MPTIGFLTRYCIYYILIGGKIGGTQAWWCPPTRSLPLGWNSFVYRRNSKSISRWRIIGHQICPSQPWESTALLRTSNNGDNAATETDESIPSSSTEQSSRKPTFTIRQCEYSELSQVADILMDSFYSESGIWKRLYQLAELNRLQQNFAYPDTADQHQMLVVELLAENDNDDDDDDITPIIVGFCDIDARPLPVDFAIQLPRPYLSDLCISPNYRRQGLAKALVQEAERFCIDTLDSKVLWIRVQEANPVAMAMYQQLGYTVTSKDVDATSKKAFENKEMIFTLRKDLE</sequence>
<proteinExistence type="predicted"/>
<dbReference type="OrthoDB" id="46406at2759"/>
<evidence type="ECO:0000256" key="3">
    <source>
        <dbReference type="SAM" id="MobiDB-lite"/>
    </source>
</evidence>
<evidence type="ECO:0000313" key="5">
    <source>
        <dbReference type="EMBL" id="KAG7374994.1"/>
    </source>
</evidence>
<comment type="caution">
    <text evidence="5">The sequence shown here is derived from an EMBL/GenBank/DDBJ whole genome shotgun (WGS) entry which is preliminary data.</text>
</comment>
<protein>
    <submittedName>
        <fullName evidence="5">Acyl-CoA N-acyltransferase</fullName>
    </submittedName>
</protein>
<dbReference type="EMBL" id="JAGRRH010000001">
    <property type="protein sequence ID" value="KAG7374994.1"/>
    <property type="molecule type" value="Genomic_DNA"/>
</dbReference>
<evidence type="ECO:0000256" key="1">
    <source>
        <dbReference type="ARBA" id="ARBA00022679"/>
    </source>
</evidence>
<dbReference type="InterPro" id="IPR050680">
    <property type="entry name" value="YpeA/RimI_acetyltransf"/>
</dbReference>
<evidence type="ECO:0000256" key="2">
    <source>
        <dbReference type="ARBA" id="ARBA00023315"/>
    </source>
</evidence>
<feature type="domain" description="N-acetyltransferase" evidence="4">
    <location>
        <begin position="139"/>
        <end position="285"/>
    </location>
</feature>
<name>A0A9K3M6S3_9STRA</name>
<organism evidence="5 6">
    <name type="scientific">Nitzschia inconspicua</name>
    <dbReference type="NCBI Taxonomy" id="303405"/>
    <lineage>
        <taxon>Eukaryota</taxon>
        <taxon>Sar</taxon>
        <taxon>Stramenopiles</taxon>
        <taxon>Ochrophyta</taxon>
        <taxon>Bacillariophyta</taxon>
        <taxon>Bacillariophyceae</taxon>
        <taxon>Bacillariophycidae</taxon>
        <taxon>Bacillariales</taxon>
        <taxon>Bacillariaceae</taxon>
        <taxon>Nitzschia</taxon>
    </lineage>
</organism>
<reference evidence="5" key="2">
    <citation type="submission" date="2021-04" db="EMBL/GenBank/DDBJ databases">
        <authorList>
            <person name="Podell S."/>
        </authorList>
    </citation>
    <scope>NUCLEOTIDE SEQUENCE</scope>
    <source>
        <strain evidence="5">Hildebrandi</strain>
    </source>
</reference>
<gene>
    <name evidence="5" type="ORF">IV203_014089</name>
</gene>
<dbReference type="CDD" id="cd04301">
    <property type="entry name" value="NAT_SF"/>
    <property type="match status" value="1"/>
</dbReference>
<feature type="compositionally biased region" description="Polar residues" evidence="3">
    <location>
        <begin position="75"/>
        <end position="84"/>
    </location>
</feature>
<dbReference type="InterPro" id="IPR000182">
    <property type="entry name" value="GNAT_dom"/>
</dbReference>